<proteinExistence type="predicted"/>
<evidence type="ECO:0000313" key="2">
    <source>
        <dbReference type="Proteomes" id="UP001164929"/>
    </source>
</evidence>
<evidence type="ECO:0000313" key="1">
    <source>
        <dbReference type="EMBL" id="KAJ6952933.1"/>
    </source>
</evidence>
<comment type="caution">
    <text evidence="1">The sequence shown here is derived from an EMBL/GenBank/DDBJ whole genome shotgun (WGS) entry which is preliminary data.</text>
</comment>
<organism evidence="1 2">
    <name type="scientific">Populus alba x Populus x berolinensis</name>
    <dbReference type="NCBI Taxonomy" id="444605"/>
    <lineage>
        <taxon>Eukaryota</taxon>
        <taxon>Viridiplantae</taxon>
        <taxon>Streptophyta</taxon>
        <taxon>Embryophyta</taxon>
        <taxon>Tracheophyta</taxon>
        <taxon>Spermatophyta</taxon>
        <taxon>Magnoliopsida</taxon>
        <taxon>eudicotyledons</taxon>
        <taxon>Gunneridae</taxon>
        <taxon>Pentapetalae</taxon>
        <taxon>rosids</taxon>
        <taxon>fabids</taxon>
        <taxon>Malpighiales</taxon>
        <taxon>Salicaceae</taxon>
        <taxon>Saliceae</taxon>
        <taxon>Populus</taxon>
    </lineage>
</organism>
<accession>A0AAD6LAM6</accession>
<protein>
    <submittedName>
        <fullName evidence="1">Uncharacterized protein</fullName>
    </submittedName>
</protein>
<keyword evidence="2" id="KW-1185">Reference proteome</keyword>
<dbReference type="Proteomes" id="UP001164929">
    <property type="component" value="Chromosome 19"/>
</dbReference>
<name>A0AAD6LAM6_9ROSI</name>
<dbReference type="EMBL" id="JAQIZT010000019">
    <property type="protein sequence ID" value="KAJ6952933.1"/>
    <property type="molecule type" value="Genomic_DNA"/>
</dbReference>
<dbReference type="AlphaFoldDB" id="A0AAD6LAM6"/>
<gene>
    <name evidence="1" type="ORF">NC653_041923</name>
</gene>
<reference evidence="1" key="1">
    <citation type="journal article" date="2023" name="Mol. Ecol. Resour.">
        <title>Chromosome-level genome assembly of a triploid poplar Populus alba 'Berolinensis'.</title>
        <authorList>
            <person name="Chen S."/>
            <person name="Yu Y."/>
            <person name="Wang X."/>
            <person name="Wang S."/>
            <person name="Zhang T."/>
            <person name="Zhou Y."/>
            <person name="He R."/>
            <person name="Meng N."/>
            <person name="Wang Y."/>
            <person name="Liu W."/>
            <person name="Liu Z."/>
            <person name="Liu J."/>
            <person name="Guo Q."/>
            <person name="Huang H."/>
            <person name="Sederoff R.R."/>
            <person name="Wang G."/>
            <person name="Qu G."/>
            <person name="Chen S."/>
        </authorList>
    </citation>
    <scope>NUCLEOTIDE SEQUENCE</scope>
    <source>
        <strain evidence="1">SC-2020</strain>
    </source>
</reference>
<sequence>MRCGRTSLHCYPRILTGDPKPDSGLITLTRRYITVPRSYGRRKEKSRKR</sequence>